<dbReference type="InterPro" id="IPR001507">
    <property type="entry name" value="ZP_dom"/>
</dbReference>
<keyword evidence="12" id="KW-0325">Glycoprotein</keyword>
<dbReference type="FunFam" id="2.60.120.290:FF:000004">
    <property type="entry name" value="Metalloendopeptidase"/>
    <property type="match status" value="2"/>
</dbReference>
<dbReference type="GeneID" id="113923761"/>
<feature type="domain" description="SRCR" evidence="22">
    <location>
        <begin position="1138"/>
        <end position="1238"/>
    </location>
</feature>
<dbReference type="PROSITE" id="PS00420">
    <property type="entry name" value="SRCR_1"/>
    <property type="match status" value="5"/>
</dbReference>
<feature type="disulfide bond" evidence="20">
    <location>
        <begin position="457"/>
        <end position="518"/>
    </location>
</feature>
<feature type="disulfide bond" evidence="20">
    <location>
        <begin position="444"/>
        <end position="508"/>
    </location>
</feature>
<dbReference type="SUPFAM" id="SSF56487">
    <property type="entry name" value="SRCR-like"/>
    <property type="match status" value="9"/>
</dbReference>
<keyword evidence="3" id="KW-0813">Transport</keyword>
<evidence type="ECO:0000256" key="18">
    <source>
        <dbReference type="ARBA" id="ARBA00069168"/>
    </source>
</evidence>
<dbReference type="SUPFAM" id="SSF49854">
    <property type="entry name" value="Spermadhesin, CUB domain"/>
    <property type="match status" value="3"/>
</dbReference>
<evidence type="ECO:0000256" key="7">
    <source>
        <dbReference type="ARBA" id="ARBA00022737"/>
    </source>
</evidence>
<feature type="disulfide bond" evidence="20">
    <location>
        <begin position="1207"/>
        <end position="1217"/>
    </location>
</feature>
<evidence type="ECO:0000256" key="1">
    <source>
        <dbReference type="ARBA" id="ARBA00004613"/>
    </source>
</evidence>
<comment type="similarity">
    <text evidence="2">Belongs to the DMBT1 family.</text>
</comment>
<feature type="disulfide bond" evidence="20">
    <location>
        <begin position="320"/>
        <end position="330"/>
    </location>
</feature>
<feature type="domain" description="SRCR" evidence="22">
    <location>
        <begin position="1245"/>
        <end position="1345"/>
    </location>
</feature>
<feature type="domain" description="CUB" evidence="21">
    <location>
        <begin position="854"/>
        <end position="965"/>
    </location>
</feature>
<dbReference type="GO" id="GO:0005576">
    <property type="term" value="C:extracellular region"/>
    <property type="evidence" value="ECO:0007669"/>
    <property type="project" value="UniProtKB-SubCell"/>
</dbReference>
<accession>A0A6P9EZ22</accession>
<dbReference type="SMART" id="SM00241">
    <property type="entry name" value="ZP"/>
    <property type="match status" value="1"/>
</dbReference>
<feature type="disulfide bond" evidence="20">
    <location>
        <begin position="159"/>
        <end position="220"/>
    </location>
</feature>
<feature type="domain" description="SRCR" evidence="22">
    <location>
        <begin position="525"/>
        <end position="625"/>
    </location>
</feature>
<dbReference type="FunFam" id="2.60.40.4100:FF:000005">
    <property type="entry name" value="Deleted in malignant brain tumors 1"/>
    <property type="match status" value="1"/>
</dbReference>
<dbReference type="Gene3D" id="3.10.250.10">
    <property type="entry name" value="SRCR-like domain"/>
    <property type="match status" value="9"/>
</dbReference>
<gene>
    <name evidence="25" type="primary">LOC113923761</name>
</gene>
<keyword evidence="6" id="KW-0732">Signal</keyword>
<feature type="disulfide bond" evidence="20">
    <location>
        <begin position="1014"/>
        <end position="1075"/>
    </location>
</feature>
<feature type="disulfide bond" evidence="20">
    <location>
        <begin position="1314"/>
        <end position="1324"/>
    </location>
</feature>
<feature type="disulfide bond" evidence="20">
    <location>
        <begin position="786"/>
        <end position="847"/>
    </location>
</feature>
<feature type="disulfide bond" evidence="20">
    <location>
        <begin position="1163"/>
        <end position="1227"/>
    </location>
</feature>
<evidence type="ECO:0000256" key="12">
    <source>
        <dbReference type="ARBA" id="ARBA00023180"/>
    </source>
</evidence>
<proteinExistence type="inferred from homology"/>
<dbReference type="Pfam" id="PF00100">
    <property type="entry name" value="Zona_pellucida"/>
    <property type="match status" value="1"/>
</dbReference>
<feature type="disulfide bond" evidence="20">
    <location>
        <begin position="1045"/>
        <end position="1055"/>
    </location>
</feature>
<feature type="disulfide bond" evidence="20">
    <location>
        <begin position="146"/>
        <end position="210"/>
    </location>
</feature>
<feature type="domain" description="SRCR" evidence="22">
    <location>
        <begin position="419"/>
        <end position="519"/>
    </location>
</feature>
<keyword evidence="9" id="KW-0653">Protein transport</keyword>
<dbReference type="InterPro" id="IPR042235">
    <property type="entry name" value="ZP-C_dom"/>
</dbReference>
<evidence type="ECO:0000256" key="16">
    <source>
        <dbReference type="ARBA" id="ARBA00058074"/>
    </source>
</evidence>
<feature type="domain" description="CUB" evidence="21">
    <location>
        <begin position="260"/>
        <end position="411"/>
    </location>
</feature>
<feature type="disulfide bond" evidence="20">
    <location>
        <begin position="1001"/>
        <end position="1065"/>
    </location>
</feature>
<evidence type="ECO:0000256" key="20">
    <source>
        <dbReference type="PROSITE-ProRule" id="PRU00196"/>
    </source>
</evidence>
<feature type="disulfide bond" evidence="20">
    <location>
        <begin position="817"/>
        <end position="827"/>
    </location>
</feature>
<feature type="disulfide bond" evidence="20">
    <location>
        <begin position="276"/>
        <end position="340"/>
    </location>
</feature>
<feature type="disulfide bond" evidence="20">
    <location>
        <begin position="289"/>
        <end position="350"/>
    </location>
</feature>
<dbReference type="GO" id="GO:0016020">
    <property type="term" value="C:membrane"/>
    <property type="evidence" value="ECO:0007669"/>
    <property type="project" value="InterPro"/>
</dbReference>
<keyword evidence="4" id="KW-0217">Developmental protein</keyword>
<dbReference type="CDD" id="cd00041">
    <property type="entry name" value="CUB"/>
    <property type="match status" value="2"/>
</dbReference>
<evidence type="ECO:0000259" key="23">
    <source>
        <dbReference type="PROSITE" id="PS51034"/>
    </source>
</evidence>
<feature type="disulfide bond" evidence="20">
    <location>
        <begin position="72"/>
        <end position="82"/>
    </location>
</feature>
<dbReference type="PANTHER" id="PTHR19331:SF22">
    <property type="entry name" value="DELETED IN MALIGNANT BRAIN TUMORS 1 PROTEIN"/>
    <property type="match status" value="1"/>
</dbReference>
<keyword evidence="11" id="KW-0675">Receptor</keyword>
<feature type="domain" description="ZP" evidence="23">
    <location>
        <begin position="1360"/>
        <end position="1602"/>
    </location>
</feature>
<evidence type="ECO:0000259" key="22">
    <source>
        <dbReference type="PROSITE" id="PS50287"/>
    </source>
</evidence>
<feature type="disulfide bond" evidence="20">
    <location>
        <begin position="773"/>
        <end position="837"/>
    </location>
</feature>
<evidence type="ECO:0000256" key="9">
    <source>
        <dbReference type="ARBA" id="ARBA00022927"/>
    </source>
</evidence>
<evidence type="ECO:0000256" key="10">
    <source>
        <dbReference type="ARBA" id="ARBA00023157"/>
    </source>
</evidence>
<evidence type="ECO:0000256" key="17">
    <source>
        <dbReference type="ARBA" id="ARBA00064153"/>
    </source>
</evidence>
<dbReference type="FunFam" id="3.10.250.10:FF:000001">
    <property type="entry name" value="Lysyl oxidase 4 isoform X1"/>
    <property type="match status" value="1"/>
</dbReference>
<keyword evidence="5" id="KW-0964">Secreted</keyword>
<dbReference type="PRINTS" id="PR00258">
    <property type="entry name" value="SPERACTRCPTR"/>
</dbReference>
<feature type="disulfide bond" evidence="20">
    <location>
        <begin position="190"/>
        <end position="200"/>
    </location>
</feature>
<dbReference type="FunFam" id="3.10.250.10:FF:000007">
    <property type="entry name" value="Soluble scavenger receptor cysteine-rich domain-containing protein SSC5D"/>
    <property type="match status" value="1"/>
</dbReference>
<feature type="disulfide bond" evidence="20">
    <location>
        <begin position="1176"/>
        <end position="1237"/>
    </location>
</feature>
<dbReference type="Pfam" id="PF00530">
    <property type="entry name" value="SRCR"/>
    <property type="match status" value="9"/>
</dbReference>
<dbReference type="InterPro" id="IPR001190">
    <property type="entry name" value="SRCR"/>
</dbReference>
<dbReference type="SMART" id="SM00042">
    <property type="entry name" value="CUB"/>
    <property type="match status" value="2"/>
</dbReference>
<feature type="disulfide bond" evidence="20">
    <location>
        <begin position="1283"/>
        <end position="1344"/>
    </location>
</feature>
<keyword evidence="24" id="KW-1185">Reference proteome</keyword>
<feature type="domain" description="CUB" evidence="21">
    <location>
        <begin position="631"/>
        <end position="742"/>
    </location>
</feature>
<feature type="disulfide bond" evidence="20">
    <location>
        <begin position="488"/>
        <end position="498"/>
    </location>
</feature>
<name>A0A6P9EZ22_ZALCA</name>
<dbReference type="InterPro" id="IPR036772">
    <property type="entry name" value="SRCR-like_dom_sf"/>
</dbReference>
<dbReference type="InterPro" id="IPR035914">
    <property type="entry name" value="Sperma_CUB_dom_sf"/>
</dbReference>
<comment type="subunit">
    <text evidence="17">Interacts with LGALS1 and laminin.</text>
</comment>
<dbReference type="Gene3D" id="2.60.40.3210">
    <property type="entry name" value="Zona pellucida, ZP-N domain"/>
    <property type="match status" value="1"/>
</dbReference>
<keyword evidence="10 20" id="KW-1015">Disulfide bond</keyword>
<feature type="disulfide bond" evidence="20">
    <location>
        <begin position="550"/>
        <end position="614"/>
    </location>
</feature>
<dbReference type="FunFam" id="3.10.250.10:FF:000006">
    <property type="entry name" value="neurotrypsin isoform X2"/>
    <property type="match status" value="2"/>
</dbReference>
<dbReference type="Proteomes" id="UP000515165">
    <property type="component" value="Chromosome 15"/>
</dbReference>
<dbReference type="Pfam" id="PF23344">
    <property type="entry name" value="ZP-N"/>
    <property type="match status" value="1"/>
</dbReference>
<feature type="disulfide bond" evidence="20">
    <location>
        <begin position="563"/>
        <end position="624"/>
    </location>
</feature>
<feature type="domain" description="SRCR" evidence="22">
    <location>
        <begin position="976"/>
        <end position="1076"/>
    </location>
</feature>
<sequence>MAIRLVNGTGRCSGRVEVLIQSTWGTVCDGLWDLTKATVLCHQLQCGQAMVAPTGVHFGAGSGKILLDDVQCAGTESRLGECVHRGEAELNCGHLEDASVVCAGPEASSSLYTLSGTWLALRLVNGTGSCSGRVEVLIQGRWGTVCDDLWDLAEATVVCRQLRCGQAMAAPTGAHFEAGSGKILLDDVQCVGGESHLGQCMHRAEAGHNCRHLEDVGVICAAYENLLPTSLVIAAAQHPPSSAPPGGWAPVRLIGGHGRCAGRVELFYQGVWGTVCDDLWDLPEANIICRQLGCGWATSAPGEAHFGEGSGKILLDNVHCGGDEQHLEECSHMGWFSHNCGHGEDAGVICSDCTNEYFEILDGPPSSTKSLGKTCSGSYLTYSSCSSSMTLVYFRSFNNIGKNFIAYYYSAAKGDWPELRLVGGSGRCSGRVEVLHQGAWGTVCDDLWDLNEAEVVCRQLGCGRAMSALGKAHFGPGSGNIFLDNLQCSGVERCLGQCAHSGWSEHNCGHHEDAGVICSGDWPELQLVGGSSRCSGRVEVLHQGAWGTVCDDLWDLNEAEVVCRQLGCGRAVSALGKAHFGPGSGNIFLDNLQCSGMEHYLGQCAHSGWSEHNCGHHEDAGVICSGRSSSCGGVLSSLSGSFSSPLYPESYPTDIECVWEIHVDKKFRVELMIPTLNLEDILGCPYDSVEIFDGPRIASLSMGKFCASVAVIFFSSSDIMTVVFRSDSMITNTGFYALFNAIPQGASLRLVNGSHRCEGRVEVFYNGTWGTLCDDSWDMTDARVVCQQLGCGEALSAPAQSYFDGGTGHIMLDDVQCKGNEAKVWQCMHNGWFSHNCGHHEDASAICSDENFPCGGLLTNNSGSFSSPWYPKKYPVNVVCTWDIHVDARARVKLTFEVVKLENFYGCPYDFIEVFDGPQNESFSLGRFCSGTIPIFTSSSNRLMVVFHSDAILTNMGFYASYESVVQDENNTDVALRLAGGSHQCEGRVELHHNGTWGTVCDDSWDLRDAQVVCGQLSCGRAVSAPGRAHFHRGLGPIALDDMECVGTEARLWQCLHGGWFSHNCGHHEDAGVICSAAFPDSSFSSETLQHDCCGRKCPRCKHSSAASGGHTGAAVGGRAQDAWARLENLRLEDLPVVRLAAGRSRCEGRVEILYDGTWGAVCDHLWGLPAAQVVCRQLSCGLALEAPRGSLFGGGSGPIFLDNVRCAGNETSLGQCHHLGLSVHNCGHHEDAGAVCSAPADLPLRLANGRSRCEGRVEVRHQGVWGTVCDDHWDIRGARVVCRLLGCGRALAAPGRCHFGPGSGPILLDNVRCVGTEDTLDRCGHSGWAQHNCRHWEDAGVICAGPAASAIPKDKAQLSCLPHLFRVTIDRGYLRRLGYSSWDIRLNDALCRPQVTGRYLIFSIPYGRCGTIRQEGLGSLSYANSIRGRIQDHPGRIFMRHRVPQLKLTCRVDGPSEVEIIPGADVPRDSVGYDVSVSFLELPTSQYVRKMGPYYASQKKAVFLQATLHSPSPSLRLFVDTCVASPDPHDFATVKYDLIRHGCIKDNTYVNLHSQQKNTAQFKFNAFNFLRNYDVVYLQCEVAVCKVGDRSSRCSQGCVERSKRDAGPVETPEEQTEHFQVVGPLEIHRGTGRSKTLV</sequence>
<dbReference type="InterPro" id="IPR055355">
    <property type="entry name" value="ZP-C"/>
</dbReference>
<dbReference type="GO" id="GO:0030154">
    <property type="term" value="P:cell differentiation"/>
    <property type="evidence" value="ECO:0007669"/>
    <property type="project" value="UniProtKB-KW"/>
</dbReference>
<evidence type="ECO:0000256" key="4">
    <source>
        <dbReference type="ARBA" id="ARBA00022473"/>
    </source>
</evidence>
<organism evidence="24 25">
    <name type="scientific">Zalophus californianus</name>
    <name type="common">California sealion</name>
    <dbReference type="NCBI Taxonomy" id="9704"/>
    <lineage>
        <taxon>Eukaryota</taxon>
        <taxon>Metazoa</taxon>
        <taxon>Chordata</taxon>
        <taxon>Craniata</taxon>
        <taxon>Vertebrata</taxon>
        <taxon>Euteleostomi</taxon>
        <taxon>Mammalia</taxon>
        <taxon>Eutheria</taxon>
        <taxon>Laurasiatheria</taxon>
        <taxon>Carnivora</taxon>
        <taxon>Caniformia</taxon>
        <taxon>Pinnipedia</taxon>
        <taxon>Otariidae</taxon>
        <taxon>Zalophus</taxon>
    </lineage>
</organism>
<reference evidence="25" key="1">
    <citation type="submission" date="2025-08" db="UniProtKB">
        <authorList>
            <consortium name="RefSeq"/>
        </authorList>
    </citation>
    <scope>IDENTIFICATION</scope>
    <source>
        <tissue evidence="25">Blood</tissue>
    </source>
</reference>
<dbReference type="InterPro" id="IPR048290">
    <property type="entry name" value="ZP_chr"/>
</dbReference>
<keyword evidence="7" id="KW-0677">Repeat</keyword>
<feature type="disulfide bond" evidence="20">
    <location>
        <begin position="594"/>
        <end position="604"/>
    </location>
</feature>
<evidence type="ECO:0000256" key="8">
    <source>
        <dbReference type="ARBA" id="ARBA00022782"/>
    </source>
</evidence>
<dbReference type="RefSeq" id="XP_035580030.1">
    <property type="nucleotide sequence ID" value="XM_035724137.1"/>
</dbReference>
<evidence type="ECO:0000256" key="13">
    <source>
        <dbReference type="ARBA" id="ARBA00030560"/>
    </source>
</evidence>
<feature type="domain" description="SRCR" evidence="22">
    <location>
        <begin position="748"/>
        <end position="848"/>
    </location>
</feature>
<dbReference type="PROSITE" id="PS01180">
    <property type="entry name" value="CUB"/>
    <property type="match status" value="3"/>
</dbReference>
<protein>
    <recommendedName>
        <fullName evidence="14">Scavenger receptor cysteine-rich domain-containing protein DMBT1</fullName>
    </recommendedName>
    <alternativeName>
        <fullName evidence="15">Deleted in malignant brain tumors 1 protein</fullName>
    </alternativeName>
    <alternativeName>
        <fullName evidence="13">Hensin</fullName>
    </alternativeName>
    <alternativeName>
        <fullName evidence="18">Soluble scavenger receptor cysteine-rich domain-containing protein SSC5D</fullName>
    </alternativeName>
</protein>
<comment type="function">
    <text evidence="16">Binds to extracellular matrix proteins. Binds to pathogen-associated molecular patterns (PAMPs) present on the cell walls of Gram-positive and Gram-negative bacteria and fungi, behaving as a pattern recognition receptor (PRR). Induces bacterial and fungal aggregation and subsequent inhibition of PAMP-induced cytokine release. Does not possess intrinsic bactericidal activity. May play a role in the innate defense and homeostasis of certain epithelial surfaces.</text>
</comment>
<dbReference type="PROSITE" id="PS50287">
    <property type="entry name" value="SRCR_2"/>
    <property type="match status" value="9"/>
</dbReference>
<evidence type="ECO:0000256" key="14">
    <source>
        <dbReference type="ARBA" id="ARBA00047197"/>
    </source>
</evidence>
<dbReference type="PROSITE" id="PS51034">
    <property type="entry name" value="ZP_2"/>
    <property type="match status" value="1"/>
</dbReference>
<dbReference type="Pfam" id="PF00431">
    <property type="entry name" value="CUB"/>
    <property type="match status" value="2"/>
</dbReference>
<dbReference type="InterPro" id="IPR055356">
    <property type="entry name" value="ZP-N"/>
</dbReference>
<comment type="subcellular location">
    <subcellularLocation>
        <location evidence="1">Secreted</location>
    </subcellularLocation>
</comment>
<evidence type="ECO:0000256" key="19">
    <source>
        <dbReference type="PROSITE-ProRule" id="PRU00059"/>
    </source>
</evidence>
<dbReference type="Gene3D" id="2.60.40.4100">
    <property type="entry name" value="Zona pellucida, ZP-C domain"/>
    <property type="match status" value="1"/>
</dbReference>
<keyword evidence="8" id="KW-0221">Differentiation</keyword>
<dbReference type="PRINTS" id="PR00023">
    <property type="entry name" value="ZPELLUCIDA"/>
</dbReference>
<dbReference type="InterPro" id="IPR000859">
    <property type="entry name" value="CUB_dom"/>
</dbReference>
<evidence type="ECO:0000256" key="11">
    <source>
        <dbReference type="ARBA" id="ARBA00023170"/>
    </source>
</evidence>
<evidence type="ECO:0000256" key="6">
    <source>
        <dbReference type="ARBA" id="ARBA00022729"/>
    </source>
</evidence>
<evidence type="ECO:0000256" key="3">
    <source>
        <dbReference type="ARBA" id="ARBA00022448"/>
    </source>
</evidence>
<dbReference type="KEGG" id="zca:113923761"/>
<evidence type="ECO:0000256" key="2">
    <source>
        <dbReference type="ARBA" id="ARBA00009931"/>
    </source>
</evidence>
<dbReference type="OrthoDB" id="10063988at2759"/>
<evidence type="ECO:0000313" key="24">
    <source>
        <dbReference type="Proteomes" id="UP000515165"/>
    </source>
</evidence>
<dbReference type="SMART" id="SM00202">
    <property type="entry name" value="SR"/>
    <property type="match status" value="9"/>
</dbReference>
<dbReference type="Gene3D" id="2.60.120.290">
    <property type="entry name" value="Spermadhesin, CUB domain"/>
    <property type="match status" value="2"/>
</dbReference>
<evidence type="ECO:0000313" key="25">
    <source>
        <dbReference type="RefSeq" id="XP_035580030.1"/>
    </source>
</evidence>
<feature type="disulfide bond" evidence="20">
    <location>
        <begin position="41"/>
        <end position="102"/>
    </location>
</feature>
<dbReference type="FunFam" id="3.10.250.10:FF:000003">
    <property type="entry name" value="Deleted in malignant brain tumors 1"/>
    <property type="match status" value="5"/>
</dbReference>
<feature type="disulfide bond" evidence="20">
    <location>
        <begin position="28"/>
        <end position="92"/>
    </location>
</feature>
<evidence type="ECO:0000256" key="5">
    <source>
        <dbReference type="ARBA" id="ARBA00022525"/>
    </source>
</evidence>
<feature type="domain" description="SRCR" evidence="22">
    <location>
        <begin position="251"/>
        <end position="351"/>
    </location>
</feature>
<evidence type="ECO:0000259" key="21">
    <source>
        <dbReference type="PROSITE" id="PS01180"/>
    </source>
</evidence>
<feature type="domain" description="SRCR" evidence="22">
    <location>
        <begin position="3"/>
        <end position="103"/>
    </location>
</feature>
<dbReference type="GO" id="GO:0015031">
    <property type="term" value="P:protein transport"/>
    <property type="evidence" value="ECO:0007669"/>
    <property type="project" value="UniProtKB-KW"/>
</dbReference>
<evidence type="ECO:0000256" key="15">
    <source>
        <dbReference type="ARBA" id="ARBA00047200"/>
    </source>
</evidence>
<comment type="caution">
    <text evidence="19">Lacks conserved residue(s) required for the propagation of feature annotation.</text>
</comment>
<dbReference type="PANTHER" id="PTHR19331">
    <property type="entry name" value="SCAVENGER RECEPTOR DOMAIN-CONTAINING"/>
    <property type="match status" value="1"/>
</dbReference>
<feature type="domain" description="SRCR" evidence="22">
    <location>
        <begin position="121"/>
        <end position="221"/>
    </location>
</feature>
<feature type="disulfide bond" evidence="20">
    <location>
        <begin position="1270"/>
        <end position="1334"/>
    </location>
</feature>